<dbReference type="GO" id="GO:0043138">
    <property type="term" value="F:3'-5' DNA helicase activity"/>
    <property type="evidence" value="ECO:0007669"/>
    <property type="project" value="TreeGrafter"/>
</dbReference>
<dbReference type="STRING" id="756272.Plabr_0705"/>
<protein>
    <recommendedName>
        <fullName evidence="5">DNA 3'-5' helicase II</fullName>
    </recommendedName>
</protein>
<evidence type="ECO:0000256" key="1">
    <source>
        <dbReference type="ARBA" id="ARBA00022741"/>
    </source>
</evidence>
<evidence type="ECO:0000313" key="8">
    <source>
        <dbReference type="EMBL" id="ADY58332.1"/>
    </source>
</evidence>
<keyword evidence="3 6" id="KW-0347">Helicase</keyword>
<accession>F0SG43</accession>
<gene>
    <name evidence="8" type="ordered locus">Plabr_0705</name>
</gene>
<evidence type="ECO:0000259" key="7">
    <source>
        <dbReference type="PROSITE" id="PS51198"/>
    </source>
</evidence>
<dbReference type="eggNOG" id="COG0210">
    <property type="taxonomic scope" value="Bacteria"/>
</dbReference>
<evidence type="ECO:0000256" key="5">
    <source>
        <dbReference type="ARBA" id="ARBA00034923"/>
    </source>
</evidence>
<evidence type="ECO:0000256" key="2">
    <source>
        <dbReference type="ARBA" id="ARBA00022801"/>
    </source>
</evidence>
<dbReference type="AlphaFoldDB" id="F0SG43"/>
<dbReference type="KEGG" id="pbs:Plabr_0705"/>
<keyword evidence="1 6" id="KW-0547">Nucleotide-binding</keyword>
<dbReference type="SUPFAM" id="SSF52540">
    <property type="entry name" value="P-loop containing nucleoside triphosphate hydrolases"/>
    <property type="match status" value="1"/>
</dbReference>
<dbReference type="OrthoDB" id="9765670at2"/>
<dbReference type="GO" id="GO:0000725">
    <property type="term" value="P:recombinational repair"/>
    <property type="evidence" value="ECO:0007669"/>
    <property type="project" value="TreeGrafter"/>
</dbReference>
<dbReference type="PANTHER" id="PTHR11070">
    <property type="entry name" value="UVRD / RECB / PCRA DNA HELICASE FAMILY MEMBER"/>
    <property type="match status" value="1"/>
</dbReference>
<dbReference type="Gene3D" id="3.40.50.300">
    <property type="entry name" value="P-loop containing nucleotide triphosphate hydrolases"/>
    <property type="match status" value="2"/>
</dbReference>
<keyword evidence="9" id="KW-1185">Reference proteome</keyword>
<organism evidence="8 9">
    <name type="scientific">Rubinisphaera brasiliensis (strain ATCC 49424 / DSM 5305 / JCM 21570 / IAM 15109 / NBRC 103401 / IFAM 1448)</name>
    <name type="common">Planctomyces brasiliensis</name>
    <dbReference type="NCBI Taxonomy" id="756272"/>
    <lineage>
        <taxon>Bacteria</taxon>
        <taxon>Pseudomonadati</taxon>
        <taxon>Planctomycetota</taxon>
        <taxon>Planctomycetia</taxon>
        <taxon>Planctomycetales</taxon>
        <taxon>Planctomycetaceae</taxon>
        <taxon>Rubinisphaera</taxon>
    </lineage>
</organism>
<dbReference type="Pfam" id="PF13245">
    <property type="entry name" value="AAA_19"/>
    <property type="match status" value="1"/>
</dbReference>
<dbReference type="Proteomes" id="UP000006860">
    <property type="component" value="Chromosome"/>
</dbReference>
<feature type="domain" description="UvrD-like helicase ATP-binding" evidence="7">
    <location>
        <begin position="6"/>
        <end position="276"/>
    </location>
</feature>
<reference evidence="9" key="1">
    <citation type="submission" date="2011-02" db="EMBL/GenBank/DDBJ databases">
        <title>The complete genome of Planctomyces brasiliensis DSM 5305.</title>
        <authorList>
            <person name="Lucas S."/>
            <person name="Copeland A."/>
            <person name="Lapidus A."/>
            <person name="Bruce D."/>
            <person name="Goodwin L."/>
            <person name="Pitluck S."/>
            <person name="Kyrpides N."/>
            <person name="Mavromatis K."/>
            <person name="Pagani I."/>
            <person name="Ivanova N."/>
            <person name="Ovchinnikova G."/>
            <person name="Lu M."/>
            <person name="Detter J.C."/>
            <person name="Han C."/>
            <person name="Land M."/>
            <person name="Hauser L."/>
            <person name="Markowitz V."/>
            <person name="Cheng J.-F."/>
            <person name="Hugenholtz P."/>
            <person name="Woyke T."/>
            <person name="Wu D."/>
            <person name="Tindall B."/>
            <person name="Pomrenke H.G."/>
            <person name="Brambilla E."/>
            <person name="Klenk H.-P."/>
            <person name="Eisen J.A."/>
        </authorList>
    </citation>
    <scope>NUCLEOTIDE SEQUENCE [LARGE SCALE GENOMIC DNA]</scope>
    <source>
        <strain evidence="9">ATCC 49424 / DSM 5305 / JCM 21570 / NBRC 103401 / IFAM 1448</strain>
    </source>
</reference>
<dbReference type="GO" id="GO:0016787">
    <property type="term" value="F:hydrolase activity"/>
    <property type="evidence" value="ECO:0007669"/>
    <property type="project" value="UniProtKB-UniRule"/>
</dbReference>
<keyword evidence="4 6" id="KW-0067">ATP-binding</keyword>
<name>F0SG43_RUBBR</name>
<dbReference type="InterPro" id="IPR000212">
    <property type="entry name" value="DNA_helicase_UvrD/REP"/>
</dbReference>
<dbReference type="RefSeq" id="WP_013627074.1">
    <property type="nucleotide sequence ID" value="NC_015174.1"/>
</dbReference>
<dbReference type="PROSITE" id="PS51198">
    <property type="entry name" value="UVRD_HELICASE_ATP_BIND"/>
    <property type="match status" value="1"/>
</dbReference>
<feature type="binding site" evidence="6">
    <location>
        <begin position="27"/>
        <end position="34"/>
    </location>
    <ligand>
        <name>ATP</name>
        <dbReference type="ChEBI" id="CHEBI:30616"/>
    </ligand>
</feature>
<dbReference type="InterPro" id="IPR014016">
    <property type="entry name" value="UvrD-like_ATP-bd"/>
</dbReference>
<dbReference type="PANTHER" id="PTHR11070:SF2">
    <property type="entry name" value="ATP-DEPENDENT DNA HELICASE SRS2"/>
    <property type="match status" value="1"/>
</dbReference>
<dbReference type="EMBL" id="CP002546">
    <property type="protein sequence ID" value="ADY58332.1"/>
    <property type="molecule type" value="Genomic_DNA"/>
</dbReference>
<dbReference type="HOGENOM" id="CLU_027270_1_0_0"/>
<dbReference type="GO" id="GO:0005524">
    <property type="term" value="F:ATP binding"/>
    <property type="evidence" value="ECO:0007669"/>
    <property type="project" value="UniProtKB-UniRule"/>
</dbReference>
<keyword evidence="2 6" id="KW-0378">Hydrolase</keyword>
<evidence type="ECO:0000256" key="3">
    <source>
        <dbReference type="ARBA" id="ARBA00022806"/>
    </source>
</evidence>
<proteinExistence type="predicted"/>
<evidence type="ECO:0000313" key="9">
    <source>
        <dbReference type="Proteomes" id="UP000006860"/>
    </source>
</evidence>
<sequence length="613" mass="68883">MKCLEPTQADQEVLKCLREKRPFAMIAGAGSGKTTSLVEALKALDRLGGHRMLRDGQKAVCITYTNRATDVIRDRLRQNPLFVVSTLHSFLWGEIGHFPKSIREALRRSIIPAQIAKQKSKDNGGNSKAARIAREKAEELEKVLGQIDSVETFEYGDDSGYSDFPLGQIGHEDLLYIASDLFKNSKSFRRIIAQKYPYWFIDEAQDTSPEIIASLNELCNGNGLPIVGYFGDPMQQIYDTGMGNFSGPANFQLITKVENFRCSPEVIVLLNAFRDDVQQVPACKNASIEGSVAITLVKMEEPELPRKRYSDGQLERAQQKLIAAIDNWKWAANEDAKRLFLARRMIARRMGFLRLHDLFNGDFASNRAKSAFEKGEHFLLKPFVEVIVPLVKAHGEGDSNTIMRILTSRTRAFNSSGEHSGKAIREVRKIANDVTTTLAEKFESETLGQVLRYCTHQGLIRASENLELHLERSKREEEYDESQHGTEKTDWLADAFLEMKGTEVETYCSFLDDNTPYSTQHGVKGEEYDDVIVVFDDVEAAWTHYTFAKLLAPKAAGSPNDSQLARSRKLAYVCFSRAVKNLRVALFTLDPQAAAEELMAQGLFQKAQISIQA</sequence>
<evidence type="ECO:0000256" key="4">
    <source>
        <dbReference type="ARBA" id="ARBA00022840"/>
    </source>
</evidence>
<dbReference type="GO" id="GO:0003677">
    <property type="term" value="F:DNA binding"/>
    <property type="evidence" value="ECO:0007669"/>
    <property type="project" value="InterPro"/>
</dbReference>
<evidence type="ECO:0000256" key="6">
    <source>
        <dbReference type="PROSITE-ProRule" id="PRU00560"/>
    </source>
</evidence>
<dbReference type="InterPro" id="IPR027417">
    <property type="entry name" value="P-loop_NTPase"/>
</dbReference>